<dbReference type="AlphaFoldDB" id="A0A9P7R0B0"/>
<gene>
    <name evidence="1" type="ORF">JMJ77_004357</name>
</gene>
<dbReference type="EMBL" id="JAESDN010000010">
    <property type="protein sequence ID" value="KAG7044898.1"/>
    <property type="molecule type" value="Genomic_DNA"/>
</dbReference>
<comment type="caution">
    <text evidence="1">The sequence shown here is derived from an EMBL/GenBank/DDBJ whole genome shotgun (WGS) entry which is preliminary data.</text>
</comment>
<evidence type="ECO:0000313" key="1">
    <source>
        <dbReference type="EMBL" id="KAG7044898.1"/>
    </source>
</evidence>
<accession>A0A9P7R0B0</accession>
<name>A0A9P7R0B0_9PEZI</name>
<evidence type="ECO:0000313" key="2">
    <source>
        <dbReference type="Proteomes" id="UP000699042"/>
    </source>
</evidence>
<protein>
    <submittedName>
        <fullName evidence="1">Uncharacterized protein</fullName>
    </submittedName>
</protein>
<dbReference type="Proteomes" id="UP000699042">
    <property type="component" value="Unassembled WGS sequence"/>
</dbReference>
<sequence length="61" mass="6894">MRHLANLRKSVELFSLLFGTEFSRNERTALLPRPQLITEPHQNASLRLGYVGGAILCRMLG</sequence>
<reference evidence="1" key="1">
    <citation type="submission" date="2021-05" db="EMBL/GenBank/DDBJ databases">
        <title>Comparative genomics of three Colletotrichum scovillei strains and genetic complementation revealed genes involved fungal growth and virulence on chili pepper.</title>
        <authorList>
            <person name="Hsieh D.-K."/>
            <person name="Chuang S.-C."/>
            <person name="Chen C.-Y."/>
            <person name="Chao Y.-T."/>
            <person name="Lu M.-Y.J."/>
            <person name="Lee M.-H."/>
            <person name="Shih M.-C."/>
        </authorList>
    </citation>
    <scope>NUCLEOTIDE SEQUENCE</scope>
    <source>
        <strain evidence="1">Coll-153</strain>
    </source>
</reference>
<proteinExistence type="predicted"/>
<keyword evidence="2" id="KW-1185">Reference proteome</keyword>
<organism evidence="1 2">
    <name type="scientific">Colletotrichum scovillei</name>
    <dbReference type="NCBI Taxonomy" id="1209932"/>
    <lineage>
        <taxon>Eukaryota</taxon>
        <taxon>Fungi</taxon>
        <taxon>Dikarya</taxon>
        <taxon>Ascomycota</taxon>
        <taxon>Pezizomycotina</taxon>
        <taxon>Sordariomycetes</taxon>
        <taxon>Hypocreomycetidae</taxon>
        <taxon>Glomerellales</taxon>
        <taxon>Glomerellaceae</taxon>
        <taxon>Colletotrichum</taxon>
        <taxon>Colletotrichum acutatum species complex</taxon>
    </lineage>
</organism>